<protein>
    <submittedName>
        <fullName evidence="3">Tungsten ABC transporter substrate-binding protein</fullName>
    </submittedName>
</protein>
<evidence type="ECO:0000256" key="1">
    <source>
        <dbReference type="SAM" id="SignalP"/>
    </source>
</evidence>
<evidence type="ECO:0000259" key="2">
    <source>
        <dbReference type="Pfam" id="PF12849"/>
    </source>
</evidence>
<dbReference type="EMBL" id="PDOD01000001">
    <property type="protein sequence ID" value="PYZ94068.1"/>
    <property type="molecule type" value="Genomic_DNA"/>
</dbReference>
<dbReference type="Pfam" id="PF12849">
    <property type="entry name" value="PBP_like_2"/>
    <property type="match status" value="1"/>
</dbReference>
<organism evidence="3 4">
    <name type="scientific">Salipaludibacillus keqinensis</name>
    <dbReference type="NCBI Taxonomy" id="2045207"/>
    <lineage>
        <taxon>Bacteria</taxon>
        <taxon>Bacillati</taxon>
        <taxon>Bacillota</taxon>
        <taxon>Bacilli</taxon>
        <taxon>Bacillales</taxon>
        <taxon>Bacillaceae</taxon>
    </lineage>
</organism>
<dbReference type="Gene3D" id="3.40.190.10">
    <property type="entry name" value="Periplasmic binding protein-like II"/>
    <property type="match status" value="2"/>
</dbReference>
<dbReference type="InterPro" id="IPR024370">
    <property type="entry name" value="PBP_domain"/>
</dbReference>
<dbReference type="OrthoDB" id="186379at2"/>
<dbReference type="AlphaFoldDB" id="A0A323TGW6"/>
<reference evidence="3 4" key="1">
    <citation type="submission" date="2017-10" db="EMBL/GenBank/DDBJ databases">
        <title>Bacillus sp. nov., a halophilic bacterium isolated from a Keqin Lake.</title>
        <authorList>
            <person name="Wang H."/>
        </authorList>
    </citation>
    <scope>NUCLEOTIDE SEQUENCE [LARGE SCALE GENOMIC DNA]</scope>
    <source>
        <strain evidence="3 4">KQ-12</strain>
    </source>
</reference>
<dbReference type="PROSITE" id="PS51257">
    <property type="entry name" value="PROKAR_LIPOPROTEIN"/>
    <property type="match status" value="1"/>
</dbReference>
<name>A0A323TGW6_9BACI</name>
<dbReference type="SUPFAM" id="SSF53850">
    <property type="entry name" value="Periplasmic binding protein-like II"/>
    <property type="match status" value="1"/>
</dbReference>
<sequence length="278" mass="31028">MFKSLIFILTLFSLTACIFETRSSEAIPQPSQQLILATTTSTYDSGLLDELIPLYQDETGIEVKIISVGSGQALAMAESGEADVLLVHAPSEEENLEKEGIVINRHRVMHNDYVLLGPTTDPAETKDSSIEDALISIIESDAPFYSRADDSGTHLKELELWKDTGITTFPDAYQETGQGMGNTLRITAEKNGYTLTDRGTFLYLQDSLDPLGILVQGDESLENIYHVMQVHPDQSDQINTEAAETFINFFIRKDIQLLIKSYGFEEWGEPLFFPYLVD</sequence>
<feature type="signal peptide" evidence="1">
    <location>
        <begin position="1"/>
        <end position="18"/>
    </location>
</feature>
<feature type="chain" id="PRO_5039062730" evidence="1">
    <location>
        <begin position="19"/>
        <end position="278"/>
    </location>
</feature>
<keyword evidence="1" id="KW-0732">Signal</keyword>
<evidence type="ECO:0000313" key="3">
    <source>
        <dbReference type="EMBL" id="PYZ94068.1"/>
    </source>
</evidence>
<feature type="domain" description="PBP" evidence="2">
    <location>
        <begin position="29"/>
        <end position="252"/>
    </location>
</feature>
<accession>A0A323TGW6</accession>
<comment type="caution">
    <text evidence="3">The sequence shown here is derived from an EMBL/GenBank/DDBJ whole genome shotgun (WGS) entry which is preliminary data.</text>
</comment>
<keyword evidence="4" id="KW-1185">Reference proteome</keyword>
<dbReference type="Proteomes" id="UP000248214">
    <property type="component" value="Unassembled WGS sequence"/>
</dbReference>
<proteinExistence type="predicted"/>
<dbReference type="PANTHER" id="PTHR37945">
    <property type="entry name" value="EXTRACELLULAR TUNGSTATE BINDING PROTEIN"/>
    <property type="match status" value="1"/>
</dbReference>
<evidence type="ECO:0000313" key="4">
    <source>
        <dbReference type="Proteomes" id="UP000248214"/>
    </source>
</evidence>
<dbReference type="RefSeq" id="WP_110607703.1">
    <property type="nucleotide sequence ID" value="NZ_PDOD01000001.1"/>
</dbReference>
<dbReference type="PANTHER" id="PTHR37945:SF1">
    <property type="entry name" value="EXTRACELLULAR TUNGSTATE BINDING PROTEIN"/>
    <property type="match status" value="1"/>
</dbReference>
<dbReference type="InterPro" id="IPR052738">
    <property type="entry name" value="ABC-Tungstate_binding"/>
</dbReference>
<gene>
    <name evidence="3" type="ORF">CR194_00565</name>
</gene>